<keyword evidence="3 8" id="KW-1003">Cell membrane</keyword>
<dbReference type="Proteomes" id="UP000316199">
    <property type="component" value="Unassembled WGS sequence"/>
</dbReference>
<dbReference type="PANTHER" id="PTHR37484:SF1">
    <property type="entry name" value="ROD SHAPE-DETERMINING PROTEIN MRED"/>
    <property type="match status" value="1"/>
</dbReference>
<comment type="function">
    <text evidence="8">Involved in formation of the rod shape of the cell. May also contribute to regulation of formation of penicillin-binding proteins.</text>
</comment>
<organism evidence="10 11">
    <name type="scientific">OM182 bacterium</name>
    <dbReference type="NCBI Taxonomy" id="2510334"/>
    <lineage>
        <taxon>Bacteria</taxon>
        <taxon>Pseudomonadati</taxon>
        <taxon>Pseudomonadota</taxon>
        <taxon>Gammaproteobacteria</taxon>
        <taxon>OMG group</taxon>
        <taxon>OM182 clade</taxon>
    </lineage>
</organism>
<comment type="caution">
    <text evidence="10">The sequence shown here is derived from an EMBL/GenBank/DDBJ whole genome shotgun (WGS) entry which is preliminary data.</text>
</comment>
<dbReference type="AlphaFoldDB" id="A0A520S4X0"/>
<dbReference type="Pfam" id="PF04093">
    <property type="entry name" value="MreD"/>
    <property type="match status" value="1"/>
</dbReference>
<evidence type="ECO:0000313" key="10">
    <source>
        <dbReference type="EMBL" id="RZO77537.1"/>
    </source>
</evidence>
<keyword evidence="5 8" id="KW-0133">Cell shape</keyword>
<feature type="transmembrane region" description="Helical" evidence="9">
    <location>
        <begin position="67"/>
        <end position="91"/>
    </location>
</feature>
<dbReference type="InterPro" id="IPR007227">
    <property type="entry name" value="Cell_shape_determining_MreD"/>
</dbReference>
<dbReference type="EMBL" id="SHAG01000002">
    <property type="protein sequence ID" value="RZO77537.1"/>
    <property type="molecule type" value="Genomic_DNA"/>
</dbReference>
<dbReference type="NCBIfam" id="TIGR03426">
    <property type="entry name" value="shape_MreD"/>
    <property type="match status" value="1"/>
</dbReference>
<evidence type="ECO:0000256" key="2">
    <source>
        <dbReference type="ARBA" id="ARBA00007776"/>
    </source>
</evidence>
<dbReference type="PIRSF" id="PIRSF018472">
    <property type="entry name" value="MreD_proteobac"/>
    <property type="match status" value="1"/>
</dbReference>
<protein>
    <recommendedName>
        <fullName evidence="8">Rod shape-determining protein MreD</fullName>
    </recommendedName>
</protein>
<feature type="transmembrane region" description="Helical" evidence="9">
    <location>
        <begin position="103"/>
        <end position="120"/>
    </location>
</feature>
<accession>A0A520S4X0</accession>
<feature type="transmembrane region" description="Helical" evidence="9">
    <location>
        <begin position="37"/>
        <end position="61"/>
    </location>
</feature>
<comment type="subcellular location">
    <subcellularLocation>
        <location evidence="8">Cell inner membrane</location>
    </subcellularLocation>
    <subcellularLocation>
        <location evidence="1">Cell membrane</location>
        <topology evidence="1">Multi-pass membrane protein</topology>
    </subcellularLocation>
</comment>
<evidence type="ECO:0000313" key="11">
    <source>
        <dbReference type="Proteomes" id="UP000316199"/>
    </source>
</evidence>
<dbReference type="InterPro" id="IPR026034">
    <property type="entry name" value="MreD_proteobac"/>
</dbReference>
<keyword evidence="4 9" id="KW-0812">Transmembrane</keyword>
<evidence type="ECO:0000256" key="7">
    <source>
        <dbReference type="ARBA" id="ARBA00023136"/>
    </source>
</evidence>
<evidence type="ECO:0000256" key="5">
    <source>
        <dbReference type="ARBA" id="ARBA00022960"/>
    </source>
</evidence>
<name>A0A520S4X0_9GAMM</name>
<evidence type="ECO:0000256" key="8">
    <source>
        <dbReference type="PIRNR" id="PIRNR018472"/>
    </source>
</evidence>
<evidence type="ECO:0000256" key="9">
    <source>
        <dbReference type="SAM" id="Phobius"/>
    </source>
</evidence>
<keyword evidence="6 9" id="KW-1133">Transmembrane helix</keyword>
<evidence type="ECO:0000256" key="1">
    <source>
        <dbReference type="ARBA" id="ARBA00004651"/>
    </source>
</evidence>
<dbReference type="PANTHER" id="PTHR37484">
    <property type="entry name" value="ROD SHAPE-DETERMINING PROTEIN MRED"/>
    <property type="match status" value="1"/>
</dbReference>
<evidence type="ECO:0000256" key="3">
    <source>
        <dbReference type="ARBA" id="ARBA00022475"/>
    </source>
</evidence>
<keyword evidence="7 8" id="KW-0472">Membrane</keyword>
<sequence>MSSQLIIASTFLLAMILSVVSLPQSAPIEVAYVRPEWITLVLIYWVIALPKRIGMRIAWIIGMLTDVLLGSLLGQHALIYMLVAYISYTLYQRLRMMPIWQQSLFVFVIILLSQILNFWAVRITGVVEWTSWYFLPSVISSLMWPWIFMSLRSVRRRFNVI</sequence>
<dbReference type="GO" id="GO:0005886">
    <property type="term" value="C:plasma membrane"/>
    <property type="evidence" value="ECO:0007669"/>
    <property type="project" value="UniProtKB-SubCell"/>
</dbReference>
<comment type="similarity">
    <text evidence="2 8">Belongs to the MreD family.</text>
</comment>
<feature type="transmembrane region" description="Helical" evidence="9">
    <location>
        <begin position="6"/>
        <end position="25"/>
    </location>
</feature>
<reference evidence="10 11" key="1">
    <citation type="submission" date="2019-02" db="EMBL/GenBank/DDBJ databases">
        <title>Prokaryotic population dynamics and viral predation in marine succession experiment using metagenomics: the confinement effect.</title>
        <authorList>
            <person name="Haro-Moreno J.M."/>
            <person name="Rodriguez-Valera F."/>
            <person name="Lopez-Perez M."/>
        </authorList>
    </citation>
    <scope>NUCLEOTIDE SEQUENCE [LARGE SCALE GENOMIC DNA]</scope>
    <source>
        <strain evidence="10">MED-G157</strain>
    </source>
</reference>
<proteinExistence type="inferred from homology"/>
<evidence type="ECO:0000256" key="4">
    <source>
        <dbReference type="ARBA" id="ARBA00022692"/>
    </source>
</evidence>
<feature type="transmembrane region" description="Helical" evidence="9">
    <location>
        <begin position="132"/>
        <end position="151"/>
    </location>
</feature>
<dbReference type="GO" id="GO:0008360">
    <property type="term" value="P:regulation of cell shape"/>
    <property type="evidence" value="ECO:0007669"/>
    <property type="project" value="UniProtKB-UniRule"/>
</dbReference>
<evidence type="ECO:0000256" key="6">
    <source>
        <dbReference type="ARBA" id="ARBA00022989"/>
    </source>
</evidence>
<keyword evidence="8" id="KW-0997">Cell inner membrane</keyword>
<gene>
    <name evidence="10" type="primary">mreD</name>
    <name evidence="10" type="ORF">EVA68_01430</name>
</gene>